<dbReference type="RefSeq" id="WP_092993519.1">
    <property type="nucleotide sequence ID" value="NZ_FMWD01000003.1"/>
</dbReference>
<dbReference type="InterPro" id="IPR003660">
    <property type="entry name" value="HAMP_dom"/>
</dbReference>
<protein>
    <submittedName>
        <fullName evidence="4">Adenylate cyclase</fullName>
    </submittedName>
</protein>
<dbReference type="AlphaFoldDB" id="A0A1G5PZB1"/>
<reference evidence="4 5" key="1">
    <citation type="submission" date="2016-10" db="EMBL/GenBank/DDBJ databases">
        <authorList>
            <person name="de Groot N.N."/>
        </authorList>
    </citation>
    <scope>NUCLEOTIDE SEQUENCE [LARGE SCALE GENOMIC DNA]</scope>
    <source>
        <strain evidence="4 5">HLD2</strain>
    </source>
</reference>
<keyword evidence="5" id="KW-1185">Reference proteome</keyword>
<evidence type="ECO:0000313" key="5">
    <source>
        <dbReference type="Proteomes" id="UP000199648"/>
    </source>
</evidence>
<name>A0A1G5PZB1_9GAMM</name>
<dbReference type="CDD" id="cd06225">
    <property type="entry name" value="HAMP"/>
    <property type="match status" value="1"/>
</dbReference>
<feature type="transmembrane region" description="Helical" evidence="1">
    <location>
        <begin position="50"/>
        <end position="73"/>
    </location>
</feature>
<dbReference type="PROSITE" id="PS50125">
    <property type="entry name" value="GUANYLATE_CYCLASE_2"/>
    <property type="match status" value="1"/>
</dbReference>
<feature type="domain" description="Guanylate cyclase" evidence="2">
    <location>
        <begin position="324"/>
        <end position="456"/>
    </location>
</feature>
<dbReference type="EMBL" id="FMWD01000003">
    <property type="protein sequence ID" value="SCZ54934.1"/>
    <property type="molecule type" value="Genomic_DNA"/>
</dbReference>
<dbReference type="Pfam" id="PF00672">
    <property type="entry name" value="HAMP"/>
    <property type="match status" value="1"/>
</dbReference>
<dbReference type="Gene3D" id="6.10.340.10">
    <property type="match status" value="1"/>
</dbReference>
<evidence type="ECO:0000313" key="4">
    <source>
        <dbReference type="EMBL" id="SCZ54934.1"/>
    </source>
</evidence>
<dbReference type="SUPFAM" id="SSF55073">
    <property type="entry name" value="Nucleotide cyclase"/>
    <property type="match status" value="1"/>
</dbReference>
<keyword evidence="1" id="KW-1133">Transmembrane helix</keyword>
<dbReference type="GO" id="GO:0004016">
    <property type="term" value="F:adenylate cyclase activity"/>
    <property type="evidence" value="ECO:0007669"/>
    <property type="project" value="UniProtKB-ARBA"/>
</dbReference>
<gene>
    <name evidence="4" type="ORF">SAMN03097708_01049</name>
</gene>
<dbReference type="GO" id="GO:0035556">
    <property type="term" value="P:intracellular signal transduction"/>
    <property type="evidence" value="ECO:0007669"/>
    <property type="project" value="InterPro"/>
</dbReference>
<proteinExistence type="predicted"/>
<dbReference type="SMART" id="SM00044">
    <property type="entry name" value="CYCc"/>
    <property type="match status" value="1"/>
</dbReference>
<dbReference type="PROSITE" id="PS50885">
    <property type="entry name" value="HAMP"/>
    <property type="match status" value="1"/>
</dbReference>
<dbReference type="Pfam" id="PF00211">
    <property type="entry name" value="Guanylate_cyc"/>
    <property type="match status" value="1"/>
</dbReference>
<dbReference type="OrthoDB" id="9806704at2"/>
<sequence length="529" mass="57939">MHWRESLNSIANNLSRNSYGLLARCAVLYRDQRDICETAVHRRLPDRIPIAYKLALVFTLLVAGGMTLLGLLVGSNQTRLLEQQIQTFGNTLVGQVADSIEEPLLAGDTLTLQLAANNLIKDKTVLGVGIYSDEGLRITHTGIVPLSNRLEAAGIGLTTRDRQRIDWSVPGKKSPQALTAFVAPVRYRDVTAGYALLAFDRSLLEQAKTDTITAVSATTLLIVLLGVGASFYLGGRLTRPIHQLINASRAISEGKYDFRFTGRRNDEIGVLMDAMNSMGEGLLRKEQVEQVFSRYVSPNVARQVLSELENVEQVQLGGRHVEASVLFADIVGFTSISEKMTPKEVSHLLNTYFTQIARAVDFCGGHIDKYMGDCAMIVFGVPVHHEDHAFRATACASMIIALTDDLNRCRQQKGLLPVHFRVGLNSGRMLAGNMGSADRMDYTVVGDAVNLASRLSHAGEPGEIIITEDMVAMKGVAGRVVAEKKSTISLRGKEHPVAILRVTDINDPFRDEMLAENRRILETLASEAA</sequence>
<feature type="transmembrane region" description="Helical" evidence="1">
    <location>
        <begin position="211"/>
        <end position="233"/>
    </location>
</feature>
<dbReference type="PANTHER" id="PTHR43081">
    <property type="entry name" value="ADENYLATE CYCLASE, TERMINAL-DIFFERENTIATION SPECIFIC-RELATED"/>
    <property type="match status" value="1"/>
</dbReference>
<dbReference type="CDD" id="cd07302">
    <property type="entry name" value="CHD"/>
    <property type="match status" value="1"/>
</dbReference>
<dbReference type="PANTHER" id="PTHR43081:SF1">
    <property type="entry name" value="ADENYLATE CYCLASE, TERMINAL-DIFFERENTIATION SPECIFIC"/>
    <property type="match status" value="1"/>
</dbReference>
<dbReference type="InterPro" id="IPR050697">
    <property type="entry name" value="Adenylyl/Guanylyl_Cyclase_3/4"/>
</dbReference>
<organism evidence="4 5">
    <name type="scientific">Thiohalomonas denitrificans</name>
    <dbReference type="NCBI Taxonomy" id="415747"/>
    <lineage>
        <taxon>Bacteria</taxon>
        <taxon>Pseudomonadati</taxon>
        <taxon>Pseudomonadota</taxon>
        <taxon>Gammaproteobacteria</taxon>
        <taxon>Thiohalomonadales</taxon>
        <taxon>Thiohalomonadaceae</taxon>
        <taxon>Thiohalomonas</taxon>
    </lineage>
</organism>
<evidence type="ECO:0000259" key="3">
    <source>
        <dbReference type="PROSITE" id="PS50885"/>
    </source>
</evidence>
<dbReference type="STRING" id="415747.SAMN03097708_01049"/>
<keyword evidence="1" id="KW-0472">Membrane</keyword>
<keyword evidence="1" id="KW-0812">Transmembrane</keyword>
<evidence type="ECO:0000256" key="1">
    <source>
        <dbReference type="SAM" id="Phobius"/>
    </source>
</evidence>
<dbReference type="SMART" id="SM00304">
    <property type="entry name" value="HAMP"/>
    <property type="match status" value="1"/>
</dbReference>
<dbReference type="SUPFAM" id="SSF158472">
    <property type="entry name" value="HAMP domain-like"/>
    <property type="match status" value="1"/>
</dbReference>
<accession>A0A1G5PZB1</accession>
<dbReference type="Proteomes" id="UP000199648">
    <property type="component" value="Unassembled WGS sequence"/>
</dbReference>
<dbReference type="GO" id="GO:0016020">
    <property type="term" value="C:membrane"/>
    <property type="evidence" value="ECO:0007669"/>
    <property type="project" value="InterPro"/>
</dbReference>
<feature type="domain" description="HAMP" evidence="3">
    <location>
        <begin position="235"/>
        <end position="287"/>
    </location>
</feature>
<evidence type="ECO:0000259" key="2">
    <source>
        <dbReference type="PROSITE" id="PS50125"/>
    </source>
</evidence>
<dbReference type="InterPro" id="IPR001054">
    <property type="entry name" value="A/G_cyclase"/>
</dbReference>
<dbReference type="GO" id="GO:0009190">
    <property type="term" value="P:cyclic nucleotide biosynthetic process"/>
    <property type="evidence" value="ECO:0007669"/>
    <property type="project" value="InterPro"/>
</dbReference>
<dbReference type="Gene3D" id="3.30.70.1230">
    <property type="entry name" value="Nucleotide cyclase"/>
    <property type="match status" value="1"/>
</dbReference>
<dbReference type="InterPro" id="IPR029787">
    <property type="entry name" value="Nucleotide_cyclase"/>
</dbReference>